<organism evidence="1">
    <name type="scientific">Cyprideis torosa</name>
    <dbReference type="NCBI Taxonomy" id="163714"/>
    <lineage>
        <taxon>Eukaryota</taxon>
        <taxon>Metazoa</taxon>
        <taxon>Ecdysozoa</taxon>
        <taxon>Arthropoda</taxon>
        <taxon>Crustacea</taxon>
        <taxon>Oligostraca</taxon>
        <taxon>Ostracoda</taxon>
        <taxon>Podocopa</taxon>
        <taxon>Podocopida</taxon>
        <taxon>Cytherocopina</taxon>
        <taxon>Cytheroidea</taxon>
        <taxon>Cytherideidae</taxon>
        <taxon>Cyprideis</taxon>
    </lineage>
</organism>
<protein>
    <submittedName>
        <fullName evidence="1">Uncharacterized protein</fullName>
    </submittedName>
</protein>
<accession>A0A7R8ZZ04</accession>
<dbReference type="InterPro" id="IPR004381">
    <property type="entry name" value="Glycerate_kinase"/>
</dbReference>
<dbReference type="Gene3D" id="3.90.1510.10">
    <property type="entry name" value="Glycerate kinase, domain 2"/>
    <property type="match status" value="1"/>
</dbReference>
<dbReference type="InterPro" id="IPR018193">
    <property type="entry name" value="Glyc_kinase_flavodox-like_fold"/>
</dbReference>
<dbReference type="AlphaFoldDB" id="A0A7R8ZZ04"/>
<dbReference type="PANTHER" id="PTHR21599:SF0">
    <property type="entry name" value="GLYCERATE KINASE"/>
    <property type="match status" value="1"/>
</dbReference>
<dbReference type="OrthoDB" id="10064629at2759"/>
<dbReference type="InterPro" id="IPR036129">
    <property type="entry name" value="Glycerate_kinase_sf"/>
</dbReference>
<dbReference type="SUPFAM" id="SSF56281">
    <property type="entry name" value="Metallo-hydrolase/oxidoreductase"/>
    <property type="match status" value="1"/>
</dbReference>
<proteinExistence type="predicted"/>
<dbReference type="GO" id="GO:0031388">
    <property type="term" value="P:organic acid phosphorylation"/>
    <property type="evidence" value="ECO:0007669"/>
    <property type="project" value="InterPro"/>
</dbReference>
<gene>
    <name evidence="1" type="ORF">CTOB1V02_LOCUS14875</name>
</gene>
<dbReference type="InterPro" id="IPR036866">
    <property type="entry name" value="RibonucZ/Hydroxyglut_hydro"/>
</dbReference>
<dbReference type="Pfam" id="PF02595">
    <property type="entry name" value="Gly_kinase"/>
    <property type="match status" value="2"/>
</dbReference>
<name>A0A7R8ZZ04_9CRUS</name>
<dbReference type="EMBL" id="OB684338">
    <property type="protein sequence ID" value="CAD7237060.1"/>
    <property type="molecule type" value="Genomic_DNA"/>
</dbReference>
<evidence type="ECO:0000313" key="1">
    <source>
        <dbReference type="EMBL" id="CAD7237060.1"/>
    </source>
</evidence>
<dbReference type="GO" id="GO:0008887">
    <property type="term" value="F:glycerate kinase activity"/>
    <property type="evidence" value="ECO:0007669"/>
    <property type="project" value="InterPro"/>
</dbReference>
<dbReference type="Gene3D" id="3.60.15.10">
    <property type="entry name" value="Ribonuclease Z/Hydroxyacylglutathione hydrolase-like"/>
    <property type="match status" value="1"/>
</dbReference>
<sequence length="253" mass="27203">MGMAHALGYRFLDDEGCVLPPIGQSLERICVIEKRQVDSRLADLEVDAVCDVENPLTGRDGASYVYSPQKGGSPSQVALLDRGLGNLADLVYKEMGLAIQSVRGAGAAGADLVITGEGRLDRQTACYDKAPAVVAHLARQCGIPCVAICGMHPMSLEEAMQRGPELLANTAEQGRRKEAAEKNIDFPFDPAGITNVLLSHAHIDHSGRLPLLQKGGFPGRILATRATRDACRYLLTDSAKIQESDAQYLNYKT</sequence>
<reference evidence="1" key="1">
    <citation type="submission" date="2020-11" db="EMBL/GenBank/DDBJ databases">
        <authorList>
            <person name="Tran Van P."/>
        </authorList>
    </citation>
    <scope>NUCLEOTIDE SEQUENCE</scope>
</reference>
<feature type="non-terminal residue" evidence="1">
    <location>
        <position position="1"/>
    </location>
</feature>
<dbReference type="PANTHER" id="PTHR21599">
    <property type="entry name" value="GLYCERATE KINASE"/>
    <property type="match status" value="1"/>
</dbReference>
<dbReference type="SUPFAM" id="SSF110738">
    <property type="entry name" value="Glycerate kinase I"/>
    <property type="match status" value="1"/>
</dbReference>